<dbReference type="Pfam" id="PF13911">
    <property type="entry name" value="AhpC-TSA_2"/>
    <property type="match status" value="1"/>
</dbReference>
<gene>
    <name evidence="7" type="primary">Necator_chrII.g5943</name>
    <name evidence="7" type="ORF">RB195_018150</name>
</gene>
<protein>
    <recommendedName>
        <fullName evidence="9">Peroxiredoxin-like 2 activated in M-CSF stimulated monocytes</fullName>
    </recommendedName>
</protein>
<dbReference type="NCBIfam" id="TIGR01930">
    <property type="entry name" value="AcCoA-C-Actrans"/>
    <property type="match status" value="1"/>
</dbReference>
<accession>A0ABR1CC16</accession>
<keyword evidence="8" id="KW-1185">Reference proteome</keyword>
<dbReference type="PROSITE" id="PS00098">
    <property type="entry name" value="THIOLASE_1"/>
    <property type="match status" value="1"/>
</dbReference>
<dbReference type="SUPFAM" id="SSF53901">
    <property type="entry name" value="Thiolase-like"/>
    <property type="match status" value="2"/>
</dbReference>
<reference evidence="7 8" key="1">
    <citation type="submission" date="2023-08" db="EMBL/GenBank/DDBJ databases">
        <title>A Necator americanus chromosomal reference genome.</title>
        <authorList>
            <person name="Ilik V."/>
            <person name="Petrzelkova K.J."/>
            <person name="Pardy F."/>
            <person name="Fuh T."/>
            <person name="Niatou-Singa F.S."/>
            <person name="Gouil Q."/>
            <person name="Baker L."/>
            <person name="Ritchie M.E."/>
            <person name="Jex A.R."/>
            <person name="Gazzola D."/>
            <person name="Li H."/>
            <person name="Toshio Fujiwara R."/>
            <person name="Zhan B."/>
            <person name="Aroian R.V."/>
            <person name="Pafco B."/>
            <person name="Schwarz E.M."/>
        </authorList>
    </citation>
    <scope>NUCLEOTIDE SEQUENCE [LARGE SCALE GENOMIC DNA]</scope>
    <source>
        <strain evidence="7 8">Aroian</strain>
        <tissue evidence="7">Whole animal</tissue>
    </source>
</reference>
<dbReference type="PROSITE" id="PS00099">
    <property type="entry name" value="THIOLASE_3"/>
    <property type="match status" value="1"/>
</dbReference>
<keyword evidence="4" id="KW-0012">Acyltransferase</keyword>
<evidence type="ECO:0000259" key="6">
    <source>
        <dbReference type="Pfam" id="PF02803"/>
    </source>
</evidence>
<dbReference type="SUPFAM" id="SSF52833">
    <property type="entry name" value="Thioredoxin-like"/>
    <property type="match status" value="1"/>
</dbReference>
<evidence type="ECO:0000256" key="2">
    <source>
        <dbReference type="ARBA" id="ARBA00010982"/>
    </source>
</evidence>
<dbReference type="InterPro" id="IPR020617">
    <property type="entry name" value="Thiolase_C"/>
</dbReference>
<evidence type="ECO:0000313" key="7">
    <source>
        <dbReference type="EMBL" id="KAK6734786.1"/>
    </source>
</evidence>
<dbReference type="InterPro" id="IPR020613">
    <property type="entry name" value="Thiolase_CS"/>
</dbReference>
<proteinExistence type="inferred from homology"/>
<evidence type="ECO:0000313" key="8">
    <source>
        <dbReference type="Proteomes" id="UP001303046"/>
    </source>
</evidence>
<comment type="caution">
    <text evidence="7">The sequence shown here is derived from an EMBL/GenBank/DDBJ whole genome shotgun (WGS) entry which is preliminary data.</text>
</comment>
<dbReference type="InterPro" id="IPR036249">
    <property type="entry name" value="Thioredoxin-like_sf"/>
</dbReference>
<dbReference type="InterPro" id="IPR032801">
    <property type="entry name" value="PXL2A/B/C"/>
</dbReference>
<evidence type="ECO:0000256" key="3">
    <source>
        <dbReference type="ARBA" id="ARBA00022679"/>
    </source>
</evidence>
<dbReference type="Pfam" id="PF00108">
    <property type="entry name" value="Thiolase_N"/>
    <property type="match status" value="1"/>
</dbReference>
<dbReference type="InterPro" id="IPR016039">
    <property type="entry name" value="Thiolase-like"/>
</dbReference>
<sequence length="735" mass="79603">MMSTDSVFLLSGVRTPIASFRSSFSTVRATELATIAASAAITRAELPIDAIEESFVGCVLTADCGQNVARQISIAVGIPKTSQAVTVNKVCSSSMKALAFAHLSIKSGYRRKVLVVGCENMSQVPFYLQRSEIPYGGTAVIDGLLRDGLEDPTLRTPMGLCAEKSAKDYDISRGSQDEFAIQSYTKAAAAWKNGLFAEEVVPVTIKLKKGAEIVVSEDEEYKKLVEAKVSTLNPVFLKDGSGTITAANASSLNDGAAAAVVVRGDQIPQGVIPLAEVVAFAEAGGEPVDFTVAPVWAVKKLLEEVNMTVKDVSLWEINEAFSVTALVFIKELNLDPAKVNVKGGAVALGHPLGMSGLRIVLSLAHSLASGAFGVAAICNGGGEAMATAQFTCGKELLCDFQAAHIFELGFDGVLDKGTFLQYVSSAAQLCRKEEVAITIWGFQFNTRGEEKMMRQWRRKRNKRMEKTKMKGNTYTAVKNLDALHILIKTLNGKLADRKGEISRSIMAMLVKGALAALGGAFVYANLPTRLTIGAIAPTAAYLSEAKLIPISDESRFDEGNILQASSLFSKGPTMVMAVRRPGCMLCRKEAAELSTLEPNMKAAGINLIAVVHETKGVNDFKPYFKGEVYFDKERHFYGPNQRWLPLWMGFLRVGSYVNIYKARQAGYHGNTDGEGRLLGGVYLVANNELVFAHLEQEWGDAASISEVRRAIEKFKKDCTTTFVIVFSLVRKRCND</sequence>
<dbReference type="PROSITE" id="PS00737">
    <property type="entry name" value="THIOLASE_2"/>
    <property type="match status" value="1"/>
</dbReference>
<name>A0ABR1CC16_NECAM</name>
<organism evidence="7 8">
    <name type="scientific">Necator americanus</name>
    <name type="common">Human hookworm</name>
    <dbReference type="NCBI Taxonomy" id="51031"/>
    <lineage>
        <taxon>Eukaryota</taxon>
        <taxon>Metazoa</taxon>
        <taxon>Ecdysozoa</taxon>
        <taxon>Nematoda</taxon>
        <taxon>Chromadorea</taxon>
        <taxon>Rhabditida</taxon>
        <taxon>Rhabditina</taxon>
        <taxon>Rhabditomorpha</taxon>
        <taxon>Strongyloidea</taxon>
        <taxon>Ancylostomatidae</taxon>
        <taxon>Bunostominae</taxon>
        <taxon>Necator</taxon>
    </lineage>
</organism>
<dbReference type="InterPro" id="IPR002155">
    <property type="entry name" value="Thiolase"/>
</dbReference>
<dbReference type="Proteomes" id="UP001303046">
    <property type="component" value="Unassembled WGS sequence"/>
</dbReference>
<comment type="pathway">
    <text evidence="1">Lipid metabolism.</text>
</comment>
<dbReference type="Gene3D" id="3.40.30.10">
    <property type="entry name" value="Glutaredoxin"/>
    <property type="match status" value="1"/>
</dbReference>
<dbReference type="InterPro" id="IPR020610">
    <property type="entry name" value="Thiolase_AS"/>
</dbReference>
<feature type="domain" description="Thiolase N-terminal" evidence="5">
    <location>
        <begin position="7"/>
        <end position="263"/>
    </location>
</feature>
<evidence type="ECO:0000256" key="1">
    <source>
        <dbReference type="ARBA" id="ARBA00005189"/>
    </source>
</evidence>
<dbReference type="EMBL" id="JAVFWL010000002">
    <property type="protein sequence ID" value="KAK6734786.1"/>
    <property type="molecule type" value="Genomic_DNA"/>
</dbReference>
<evidence type="ECO:0000259" key="5">
    <source>
        <dbReference type="Pfam" id="PF00108"/>
    </source>
</evidence>
<dbReference type="Pfam" id="PF02803">
    <property type="entry name" value="Thiolase_C"/>
    <property type="match status" value="1"/>
</dbReference>
<dbReference type="InterPro" id="IPR020616">
    <property type="entry name" value="Thiolase_N"/>
</dbReference>
<dbReference type="Gene3D" id="3.40.47.10">
    <property type="match status" value="1"/>
</dbReference>
<feature type="domain" description="Thiolase C-terminal" evidence="6">
    <location>
        <begin position="273"/>
        <end position="387"/>
    </location>
</feature>
<dbReference type="CDD" id="cd02970">
    <property type="entry name" value="PRX_like2"/>
    <property type="match status" value="1"/>
</dbReference>
<evidence type="ECO:0000256" key="4">
    <source>
        <dbReference type="ARBA" id="ARBA00023315"/>
    </source>
</evidence>
<evidence type="ECO:0008006" key="9">
    <source>
        <dbReference type="Google" id="ProtNLM"/>
    </source>
</evidence>
<dbReference type="InterPro" id="IPR020615">
    <property type="entry name" value="Thiolase_acyl_enz_int_AS"/>
</dbReference>
<dbReference type="PANTHER" id="PTHR18919">
    <property type="entry name" value="ACETYL-COA C-ACYLTRANSFERASE"/>
    <property type="match status" value="1"/>
</dbReference>
<dbReference type="PANTHER" id="PTHR18919:SF133">
    <property type="entry name" value="ACETYL-COA C-ACETYLTRANSFERASE"/>
    <property type="match status" value="1"/>
</dbReference>
<comment type="similarity">
    <text evidence="2">Belongs to the thiolase-like superfamily. Thiolase family.</text>
</comment>
<keyword evidence="3" id="KW-0808">Transferase</keyword>
<dbReference type="CDD" id="cd00751">
    <property type="entry name" value="thiolase"/>
    <property type="match status" value="1"/>
</dbReference>